<evidence type="ECO:0000256" key="4">
    <source>
        <dbReference type="ARBA" id="ARBA00038402"/>
    </source>
</evidence>
<name>A0A2R5L4A0_9ACAR</name>
<dbReference type="GeneID" id="135392167"/>
<sequence>MSKVKGGDAFHRMNYLYQVLNHVLENAPSSNNLHCYYGHTMRMISRRIQAKLHPSIKRTLCKKCSMLLSPGVTCTVRLRGKRSKHQVIRCLTCGTIKRFKTKKGYSLWYDQPEAQQNFGAQKKVAKQQ</sequence>
<dbReference type="PANTHER" id="PTHR14742">
    <property type="entry name" value="RIBONUCLEASE P SUBUNIT P21"/>
    <property type="match status" value="1"/>
</dbReference>
<proteinExistence type="inferred from homology"/>
<dbReference type="Gene3D" id="6.20.50.20">
    <property type="match status" value="1"/>
</dbReference>
<organism evidence="5">
    <name type="scientific">Ornithodoros turicata</name>
    <dbReference type="NCBI Taxonomy" id="34597"/>
    <lineage>
        <taxon>Eukaryota</taxon>
        <taxon>Metazoa</taxon>
        <taxon>Ecdysozoa</taxon>
        <taxon>Arthropoda</taxon>
        <taxon>Chelicerata</taxon>
        <taxon>Arachnida</taxon>
        <taxon>Acari</taxon>
        <taxon>Parasitiformes</taxon>
        <taxon>Ixodida</taxon>
        <taxon>Ixodoidea</taxon>
        <taxon>Argasidae</taxon>
        <taxon>Ornithodorinae</taxon>
        <taxon>Ornithodoros</taxon>
    </lineage>
</organism>
<reference evidence="5" key="1">
    <citation type="submission" date="2018-03" db="EMBL/GenBank/DDBJ databases">
        <title>The relapsing fever spirochete Borrelia turicatae persists in the highly oxidative environment of its soft-bodied tick vector.</title>
        <authorList>
            <person name="Bourret T.J."/>
            <person name="Boyle W.K."/>
            <person name="Valenzuela J.G."/>
            <person name="Oliveira F."/>
            <person name="Lopez J.E."/>
        </authorList>
    </citation>
    <scope>NUCLEOTIDE SEQUENCE</scope>
    <source>
        <strain evidence="5">Kansas strain/isolate</strain>
        <tissue evidence="5">Salivary glands</tissue>
    </source>
</reference>
<accession>A0A2R5L4A0</accession>
<dbReference type="PANTHER" id="PTHR14742:SF0">
    <property type="entry name" value="RIBONUCLEASE P PROTEIN SUBUNIT P21"/>
    <property type="match status" value="1"/>
</dbReference>
<evidence type="ECO:0000313" key="5">
    <source>
        <dbReference type="EMBL" id="MBY04270.1"/>
    </source>
</evidence>
<evidence type="ECO:0000256" key="2">
    <source>
        <dbReference type="ARBA" id="ARBA00022723"/>
    </source>
</evidence>
<dbReference type="Pfam" id="PF04032">
    <property type="entry name" value="Rpr2"/>
    <property type="match status" value="1"/>
</dbReference>
<protein>
    <submittedName>
        <fullName evidence="5">Putative der and-141 ribonuclease p 21 subunit</fullName>
    </submittedName>
</protein>
<dbReference type="EMBL" id="GGLE01000144">
    <property type="protein sequence ID" value="MBY04270.1"/>
    <property type="molecule type" value="Transcribed_RNA"/>
</dbReference>
<dbReference type="GO" id="GO:0046872">
    <property type="term" value="F:metal ion binding"/>
    <property type="evidence" value="ECO:0007669"/>
    <property type="project" value="UniProtKB-KW"/>
</dbReference>
<keyword evidence="3" id="KW-0862">Zinc</keyword>
<evidence type="ECO:0000256" key="1">
    <source>
        <dbReference type="ARBA" id="ARBA00022694"/>
    </source>
</evidence>
<dbReference type="CTD" id="79897"/>
<keyword evidence="1" id="KW-0819">tRNA processing</keyword>
<dbReference type="AlphaFoldDB" id="A0A2R5L4A0"/>
<keyword evidence="2" id="KW-0479">Metal-binding</keyword>
<dbReference type="KEGG" id="oti:135392167"/>
<comment type="similarity">
    <text evidence="4">Belongs to the eukaryotic/archaeal RNase P protein component 4 family.</text>
</comment>
<dbReference type="GO" id="GO:0005655">
    <property type="term" value="C:nucleolar ribonuclease P complex"/>
    <property type="evidence" value="ECO:0007669"/>
    <property type="project" value="TreeGrafter"/>
</dbReference>
<dbReference type="RefSeq" id="XP_064478937.1">
    <property type="nucleotide sequence ID" value="XM_064622867.1"/>
</dbReference>
<evidence type="ECO:0000256" key="3">
    <source>
        <dbReference type="ARBA" id="ARBA00022833"/>
    </source>
</evidence>
<dbReference type="GO" id="GO:0008033">
    <property type="term" value="P:tRNA processing"/>
    <property type="evidence" value="ECO:0007669"/>
    <property type="project" value="UniProtKB-KW"/>
</dbReference>
<dbReference type="InterPro" id="IPR007175">
    <property type="entry name" value="Rpr2/Snm1/Rpp21"/>
</dbReference>